<accession>A0A6N3X9A0</accession>
<dbReference type="PANTHER" id="PTHR34405">
    <property type="entry name" value="CRISPR-ASSOCIATED ENDORIBONUCLEASE CAS2"/>
    <property type="match status" value="1"/>
</dbReference>
<comment type="similarity">
    <text evidence="2 9">Belongs to the CRISPR-associated endoribonuclease Cas2 protein family.</text>
</comment>
<comment type="caution">
    <text evidence="10">The sequence shown here is derived from an EMBL/GenBank/DDBJ whole genome shotgun (WGS) entry which is preliminary data.</text>
</comment>
<dbReference type="GO" id="GO:0046872">
    <property type="term" value="F:metal ion binding"/>
    <property type="evidence" value="ECO:0007669"/>
    <property type="project" value="UniProtKB-UniRule"/>
</dbReference>
<evidence type="ECO:0000256" key="5">
    <source>
        <dbReference type="ARBA" id="ARBA00022759"/>
    </source>
</evidence>
<evidence type="ECO:0000256" key="8">
    <source>
        <dbReference type="ARBA" id="ARBA00023118"/>
    </source>
</evidence>
<comment type="function">
    <text evidence="9">CRISPR (clustered regularly interspaced short palindromic repeat), is an adaptive immune system that provides protection against mobile genetic elements (viruses, transposable elements and conjugative plasmids). CRISPR clusters contain sequences complementary to antecedent mobile elements and target invading nucleic acids. CRISPR clusters are transcribed and processed into CRISPR RNA (crRNA). Functions as a ssRNA-specific endoribonuclease. Involved in the integration of spacer DNA into the CRISPR cassette.</text>
</comment>
<dbReference type="InterPro" id="IPR019199">
    <property type="entry name" value="Virulence_VapD/CRISPR_Cas2"/>
</dbReference>
<dbReference type="CDD" id="cd09725">
    <property type="entry name" value="Cas2_I_II_III"/>
    <property type="match status" value="1"/>
</dbReference>
<dbReference type="NCBIfam" id="TIGR01573">
    <property type="entry name" value="cas2"/>
    <property type="match status" value="1"/>
</dbReference>
<gene>
    <name evidence="9" type="primary">cas2</name>
    <name evidence="10" type="ORF">TH68_10115</name>
</gene>
<proteinExistence type="inferred from homology"/>
<keyword evidence="8 9" id="KW-0051">Antiviral defense</keyword>
<organism evidence="10 11">
    <name type="scientific">Candidatus Synechococcus spongiarum 142</name>
    <dbReference type="NCBI Taxonomy" id="1608213"/>
    <lineage>
        <taxon>Bacteria</taxon>
        <taxon>Bacillati</taxon>
        <taxon>Cyanobacteriota</taxon>
        <taxon>Cyanophyceae</taxon>
        <taxon>Synechococcales</taxon>
        <taxon>Synechococcaceae</taxon>
        <taxon>Synechococcus</taxon>
    </lineage>
</organism>
<dbReference type="GO" id="GO:0016787">
    <property type="term" value="F:hydrolase activity"/>
    <property type="evidence" value="ECO:0007669"/>
    <property type="project" value="UniProtKB-KW"/>
</dbReference>
<reference evidence="10 11" key="1">
    <citation type="submission" date="2015-01" db="EMBL/GenBank/DDBJ databases">
        <title>Lifestyle Evolution in Cyanobacterial Symbionts of Sponges.</title>
        <authorList>
            <person name="Burgsdorf I."/>
            <person name="Slaby B.M."/>
            <person name="Handley K.M."/>
            <person name="Haber M."/>
            <person name="Blom J."/>
            <person name="Marshall C.W."/>
            <person name="Gilbert J.A."/>
            <person name="Hentschel U."/>
            <person name="Steindler L."/>
        </authorList>
    </citation>
    <scope>NUCLEOTIDE SEQUENCE [LARGE SCALE GENOMIC DNA]</scope>
    <source>
        <strain evidence="10">142</strain>
    </source>
</reference>
<sequence length="97" mass="11330">MSDERTYIVTYDIADSRRWRRVFKTMNGFGEWLQLSVFQCRLSKRRRAELEARLRDIIKVGQDHVMVIDIGPADKTDIAIMSIGKPYATIERQAIVI</sequence>
<keyword evidence="4 9" id="KW-0479">Metal-binding</keyword>
<dbReference type="GO" id="GO:0004521">
    <property type="term" value="F:RNA endonuclease activity"/>
    <property type="evidence" value="ECO:0007669"/>
    <property type="project" value="InterPro"/>
</dbReference>
<dbReference type="SUPFAM" id="SSF143430">
    <property type="entry name" value="TTP0101/SSO1404-like"/>
    <property type="match status" value="1"/>
</dbReference>
<evidence type="ECO:0000256" key="9">
    <source>
        <dbReference type="HAMAP-Rule" id="MF_01471"/>
    </source>
</evidence>
<comment type="cofactor">
    <cofactor evidence="1 9">
        <name>Mg(2+)</name>
        <dbReference type="ChEBI" id="CHEBI:18420"/>
    </cofactor>
</comment>
<dbReference type="AlphaFoldDB" id="A0A6N3X9A0"/>
<dbReference type="EMBL" id="JXUO01000310">
    <property type="protein sequence ID" value="KKZ10632.1"/>
    <property type="molecule type" value="Genomic_DNA"/>
</dbReference>
<dbReference type="GO" id="GO:0043571">
    <property type="term" value="P:maintenance of CRISPR repeat elements"/>
    <property type="evidence" value="ECO:0007669"/>
    <property type="project" value="UniProtKB-UniRule"/>
</dbReference>
<evidence type="ECO:0000256" key="1">
    <source>
        <dbReference type="ARBA" id="ARBA00001946"/>
    </source>
</evidence>
<evidence type="ECO:0000256" key="7">
    <source>
        <dbReference type="ARBA" id="ARBA00022842"/>
    </source>
</evidence>
<dbReference type="PANTHER" id="PTHR34405:SF3">
    <property type="entry name" value="CRISPR-ASSOCIATED ENDORIBONUCLEASE CAS2 3"/>
    <property type="match status" value="1"/>
</dbReference>
<dbReference type="GO" id="GO:0051607">
    <property type="term" value="P:defense response to virus"/>
    <property type="evidence" value="ECO:0007669"/>
    <property type="project" value="UniProtKB-UniRule"/>
</dbReference>
<dbReference type="HAMAP" id="MF_01471">
    <property type="entry name" value="Cas2"/>
    <property type="match status" value="1"/>
</dbReference>
<feature type="binding site" evidence="9">
    <location>
        <position position="12"/>
    </location>
    <ligand>
        <name>Mg(2+)</name>
        <dbReference type="ChEBI" id="CHEBI:18420"/>
        <note>catalytic</note>
    </ligand>
</feature>
<dbReference type="EC" id="3.1.-.-" evidence="9"/>
<dbReference type="Gene3D" id="3.30.70.240">
    <property type="match status" value="1"/>
</dbReference>
<evidence type="ECO:0000256" key="4">
    <source>
        <dbReference type="ARBA" id="ARBA00022723"/>
    </source>
</evidence>
<evidence type="ECO:0000256" key="6">
    <source>
        <dbReference type="ARBA" id="ARBA00022801"/>
    </source>
</evidence>
<keyword evidence="7 9" id="KW-0460">Magnesium</keyword>
<keyword evidence="5 9" id="KW-0255">Endonuclease</keyword>
<evidence type="ECO:0000313" key="11">
    <source>
        <dbReference type="Proteomes" id="UP000035054"/>
    </source>
</evidence>
<keyword evidence="3 9" id="KW-0540">Nuclease</keyword>
<evidence type="ECO:0000256" key="2">
    <source>
        <dbReference type="ARBA" id="ARBA00009959"/>
    </source>
</evidence>
<dbReference type="InterPro" id="IPR021127">
    <property type="entry name" value="CRISPR_associated_Cas2"/>
</dbReference>
<name>A0A6N3X9A0_9SYNE</name>
<comment type="subunit">
    <text evidence="9">Homodimer, forms a heterotetramer with a Cas1 homodimer.</text>
</comment>
<protein>
    <recommendedName>
        <fullName evidence="9">CRISPR-associated endoribonuclease Cas2</fullName>
        <ecNumber evidence="9">3.1.-.-</ecNumber>
    </recommendedName>
</protein>
<keyword evidence="6 9" id="KW-0378">Hydrolase</keyword>
<evidence type="ECO:0000313" key="10">
    <source>
        <dbReference type="EMBL" id="KKZ10632.1"/>
    </source>
</evidence>
<evidence type="ECO:0000256" key="3">
    <source>
        <dbReference type="ARBA" id="ARBA00022722"/>
    </source>
</evidence>
<dbReference type="Pfam" id="PF09827">
    <property type="entry name" value="CRISPR_Cas2"/>
    <property type="match status" value="1"/>
</dbReference>
<dbReference type="Proteomes" id="UP000035054">
    <property type="component" value="Unassembled WGS sequence"/>
</dbReference>